<dbReference type="InterPro" id="IPR007820">
    <property type="entry name" value="AbrB_fam"/>
</dbReference>
<organism evidence="2 3">
    <name type="scientific">Pseudooceanicola lipolyticus</name>
    <dbReference type="NCBI Taxonomy" id="2029104"/>
    <lineage>
        <taxon>Bacteria</taxon>
        <taxon>Pseudomonadati</taxon>
        <taxon>Pseudomonadota</taxon>
        <taxon>Alphaproteobacteria</taxon>
        <taxon>Rhodobacterales</taxon>
        <taxon>Paracoccaceae</taxon>
        <taxon>Pseudooceanicola</taxon>
    </lineage>
</organism>
<keyword evidence="2" id="KW-0645">Protease</keyword>
<gene>
    <name evidence="2" type="ORF">CVM52_18675</name>
</gene>
<keyword evidence="1" id="KW-0812">Transmembrane</keyword>
<keyword evidence="3" id="KW-1185">Reference proteome</keyword>
<feature type="transmembrane region" description="Helical" evidence="1">
    <location>
        <begin position="109"/>
        <end position="128"/>
    </location>
</feature>
<dbReference type="PANTHER" id="PTHR38457:SF1">
    <property type="entry name" value="REGULATOR ABRB-RELATED"/>
    <property type="match status" value="1"/>
</dbReference>
<dbReference type="Pfam" id="PF05145">
    <property type="entry name" value="AbrB"/>
    <property type="match status" value="1"/>
</dbReference>
<dbReference type="GO" id="GO:0016020">
    <property type="term" value="C:membrane"/>
    <property type="evidence" value="ECO:0007669"/>
    <property type="project" value="InterPro"/>
</dbReference>
<dbReference type="PIRSF" id="PIRSF038991">
    <property type="entry name" value="Protein_AbrB"/>
    <property type="match status" value="1"/>
</dbReference>
<feature type="transmembrane region" description="Helical" evidence="1">
    <location>
        <begin position="322"/>
        <end position="342"/>
    </location>
</feature>
<feature type="transmembrane region" description="Helical" evidence="1">
    <location>
        <begin position="81"/>
        <end position="103"/>
    </location>
</feature>
<name>A0A2M8IXC3_9RHOB</name>
<feature type="transmembrane region" description="Helical" evidence="1">
    <location>
        <begin position="49"/>
        <end position="69"/>
    </location>
</feature>
<reference evidence="2 3" key="1">
    <citation type="journal article" date="2018" name="Int. J. Syst. Evol. Microbiol.">
        <title>Pseudooceanicola lipolyticus sp. nov., a marine alphaproteobacterium, reclassification of Oceanicola flagellatus as Pseudooceanicola flagellatus comb. nov. and emended description of the genus Pseudooceanicola.</title>
        <authorList>
            <person name="Huang M.-M."/>
            <person name="Guo L.-L."/>
            <person name="Wu Y.-H."/>
            <person name="Lai Q.-L."/>
            <person name="Shao Z.-Z."/>
            <person name="Wang C.-S."/>
            <person name="Wu M."/>
            <person name="Xu X.-W."/>
        </authorList>
    </citation>
    <scope>NUCLEOTIDE SEQUENCE [LARGE SCALE GENOMIC DNA]</scope>
    <source>
        <strain evidence="2 3">157</strain>
    </source>
</reference>
<comment type="caution">
    <text evidence="2">The sequence shown here is derived from an EMBL/GenBank/DDBJ whole genome shotgun (WGS) entry which is preliminary data.</text>
</comment>
<accession>A0A2M8IXC3</accession>
<dbReference type="AlphaFoldDB" id="A0A2M8IXC3"/>
<keyword evidence="2" id="KW-0378">Hydrolase</keyword>
<evidence type="ECO:0000313" key="3">
    <source>
        <dbReference type="Proteomes" id="UP000231553"/>
    </source>
</evidence>
<feature type="transmembrane region" description="Helical" evidence="1">
    <location>
        <begin position="262"/>
        <end position="280"/>
    </location>
</feature>
<sequence>MRTFAPGRESRNRMRQSIRIAGDEIHLLMTAMVFAVGIAGGFLAQLIGAPLPMLLGSVTAVGAISIFGFKPGGRPPRIPFWLRNFFIPIVGLSIGAAFTPGVLTAMRDWWPSLLALLLYIPLSHYIGYRAFVLLGGLSRPTAYYGAVPGGLLVCIAMGEENGADGPMLTALQFLRLILTVMLVPLAFTLLSGTSVGTAAGAVIGQTEGAFTASEIFWQVALGVAGYFGGRRLDLPAFMITGPILASGLGHLTGLLQAAPPGWLIQVTQLVIGVSLGTRFVGMGGRTFFKAFWLALLNIGFTMILAIGAALLLHGVVGERFEAVVLAFAPGGLAEMSLVAVSLQISVIYVSAHHVARILLSVTFARLFARFIPPEDDPGPAYR</sequence>
<evidence type="ECO:0000313" key="2">
    <source>
        <dbReference type="EMBL" id="PJE35154.1"/>
    </source>
</evidence>
<dbReference type="GO" id="GO:0010468">
    <property type="term" value="P:regulation of gene expression"/>
    <property type="evidence" value="ECO:0007669"/>
    <property type="project" value="InterPro"/>
</dbReference>
<dbReference type="GO" id="GO:0004177">
    <property type="term" value="F:aminopeptidase activity"/>
    <property type="evidence" value="ECO:0007669"/>
    <property type="project" value="UniProtKB-KW"/>
</dbReference>
<dbReference type="EMBL" id="PGTB01000111">
    <property type="protein sequence ID" value="PJE35154.1"/>
    <property type="molecule type" value="Genomic_DNA"/>
</dbReference>
<dbReference type="Proteomes" id="UP000231553">
    <property type="component" value="Unassembled WGS sequence"/>
</dbReference>
<feature type="transmembrane region" description="Helical" evidence="1">
    <location>
        <begin position="236"/>
        <end position="256"/>
    </location>
</feature>
<evidence type="ECO:0000256" key="1">
    <source>
        <dbReference type="SAM" id="Phobius"/>
    </source>
</evidence>
<dbReference type="OrthoDB" id="7157734at2"/>
<feature type="transmembrane region" description="Helical" evidence="1">
    <location>
        <begin position="21"/>
        <end position="43"/>
    </location>
</feature>
<keyword evidence="1" id="KW-0472">Membrane</keyword>
<proteinExistence type="predicted"/>
<feature type="transmembrane region" description="Helical" evidence="1">
    <location>
        <begin position="170"/>
        <end position="190"/>
    </location>
</feature>
<feature type="transmembrane region" description="Helical" evidence="1">
    <location>
        <begin position="292"/>
        <end position="316"/>
    </location>
</feature>
<protein>
    <submittedName>
        <fullName evidence="2">Aminopeptidase</fullName>
    </submittedName>
</protein>
<keyword evidence="2" id="KW-0031">Aminopeptidase</keyword>
<dbReference type="PANTHER" id="PTHR38457">
    <property type="entry name" value="REGULATOR ABRB-RELATED"/>
    <property type="match status" value="1"/>
</dbReference>
<keyword evidence="1" id="KW-1133">Transmembrane helix</keyword>